<dbReference type="EMBL" id="SRYA01000040">
    <property type="protein sequence ID" value="TGY93604.1"/>
    <property type="molecule type" value="Genomic_DNA"/>
</dbReference>
<name>A0AC61RSI5_9FIRM</name>
<comment type="caution">
    <text evidence="1">The sequence shown here is derived from an EMBL/GenBank/DDBJ whole genome shotgun (WGS) entry which is preliminary data.</text>
</comment>
<sequence length="114" mass="13393">MNKNVTVEINMKGVNKKLEKIAKKKYPPVYMPSEYMKNGFQYSTPQKIYTYEGPVFVPESKDIFYSQPKEDIPFGYHRIRCQHCENVIAIPMGYNHCPECEQTVYADKNIVFLK</sequence>
<proteinExistence type="predicted"/>
<dbReference type="Proteomes" id="UP000304953">
    <property type="component" value="Unassembled WGS sequence"/>
</dbReference>
<evidence type="ECO:0000313" key="1">
    <source>
        <dbReference type="EMBL" id="TGY93604.1"/>
    </source>
</evidence>
<organism evidence="1 2">
    <name type="scientific">Petralouisia muris</name>
    <dbReference type="NCBI Taxonomy" id="3032872"/>
    <lineage>
        <taxon>Bacteria</taxon>
        <taxon>Bacillati</taxon>
        <taxon>Bacillota</taxon>
        <taxon>Clostridia</taxon>
        <taxon>Lachnospirales</taxon>
        <taxon>Lachnospiraceae</taxon>
        <taxon>Petralouisia</taxon>
    </lineage>
</organism>
<gene>
    <name evidence="1" type="ORF">E5329_17750</name>
</gene>
<protein>
    <submittedName>
        <fullName evidence="1">Uncharacterized protein</fullName>
    </submittedName>
</protein>
<reference evidence="1" key="1">
    <citation type="submission" date="2019-04" db="EMBL/GenBank/DDBJ databases">
        <title>Microbes associate with the intestines of laboratory mice.</title>
        <authorList>
            <person name="Navarre W."/>
            <person name="Wong E."/>
            <person name="Huang K."/>
            <person name="Tropini C."/>
            <person name="Ng K."/>
            <person name="Yu B."/>
        </authorList>
    </citation>
    <scope>NUCLEOTIDE SEQUENCE</scope>
    <source>
        <strain evidence="1">NM01_1-7b</strain>
    </source>
</reference>
<keyword evidence="2" id="KW-1185">Reference proteome</keyword>
<evidence type="ECO:0000313" key="2">
    <source>
        <dbReference type="Proteomes" id="UP000304953"/>
    </source>
</evidence>
<accession>A0AC61RSI5</accession>